<accession>A0A1Y2G4F0</accession>
<reference evidence="1 2" key="1">
    <citation type="submission" date="2016-07" db="EMBL/GenBank/DDBJ databases">
        <title>Pervasive Adenine N6-methylation of Active Genes in Fungi.</title>
        <authorList>
            <consortium name="DOE Joint Genome Institute"/>
            <person name="Mondo S.J."/>
            <person name="Dannebaum R.O."/>
            <person name="Kuo R.C."/>
            <person name="Labutti K."/>
            <person name="Haridas S."/>
            <person name="Kuo A."/>
            <person name="Salamov A."/>
            <person name="Ahrendt S.R."/>
            <person name="Lipzen A."/>
            <person name="Sullivan W."/>
            <person name="Andreopoulos W.B."/>
            <person name="Clum A."/>
            <person name="Lindquist E."/>
            <person name="Daum C."/>
            <person name="Ramamoorthy G.K."/>
            <person name="Gryganskyi A."/>
            <person name="Culley D."/>
            <person name="Magnuson J.K."/>
            <person name="James T.Y."/>
            <person name="O'Malley M.A."/>
            <person name="Stajich J.E."/>
            <person name="Spatafora J.W."/>
            <person name="Visel A."/>
            <person name="Grigoriev I.V."/>
        </authorList>
    </citation>
    <scope>NUCLEOTIDE SEQUENCE [LARGE SCALE GENOMIC DNA]</scope>
    <source>
        <strain evidence="1 2">62-1032</strain>
    </source>
</reference>
<dbReference type="AlphaFoldDB" id="A0A1Y2G4F0"/>
<dbReference type="EMBL" id="MCGR01000001">
    <property type="protein sequence ID" value="ORY92821.1"/>
    <property type="molecule type" value="Genomic_DNA"/>
</dbReference>
<dbReference type="STRING" id="106004.A0A1Y2G4F0"/>
<organism evidence="1 2">
    <name type="scientific">Leucosporidium creatinivorum</name>
    <dbReference type="NCBI Taxonomy" id="106004"/>
    <lineage>
        <taxon>Eukaryota</taxon>
        <taxon>Fungi</taxon>
        <taxon>Dikarya</taxon>
        <taxon>Basidiomycota</taxon>
        <taxon>Pucciniomycotina</taxon>
        <taxon>Microbotryomycetes</taxon>
        <taxon>Leucosporidiales</taxon>
        <taxon>Leucosporidium</taxon>
    </lineage>
</organism>
<sequence length="439" mass="49383">MADDIAALALGPPKKKGGKRNSTAANAVMQKRLMEIGHWCSRNLLSISIAKTVWMVIYFSKLSEEESAEAAELSLSLHGKPLAEAPSAKYIGLLYTKFDTTRYRHHMTKLAGSLRGHSNTLINVQGQHGALSPRDSRDFYVEQARSLVLFSAPITFAADGKMLESAEHDYMRAILRLGAASSVEAMYLELDLQPITSVRWGLAIQFFYYASSAEAPTLVRAALRDNMSLESKANAMLPSWFAHLVGVAAVCGIEIARWLPENGIERKDLPSPAETKGIVRRWQRGALEAKMSKARAFFLRPILSPKIRDYLQILSFEERFHFTRMRMGFTYLQIELGRWQTVKPSSKERTCRMCPLSITEDVPHVLGGCGNEKLHKLRMEFMAQLLSLPKAEFYAAFADWSSPVLWWLLLNETEPQVLRCVAKYGKTALSLVYTYPLTL</sequence>
<dbReference type="OrthoDB" id="2940247at2759"/>
<gene>
    <name evidence="1" type="ORF">BCR35DRAFT_349141</name>
</gene>
<protein>
    <recommendedName>
        <fullName evidence="3">Reverse transcriptase zinc-binding domain-containing protein</fullName>
    </recommendedName>
</protein>
<name>A0A1Y2G4F0_9BASI</name>
<keyword evidence="2" id="KW-1185">Reference proteome</keyword>
<comment type="caution">
    <text evidence="1">The sequence shown here is derived from an EMBL/GenBank/DDBJ whole genome shotgun (WGS) entry which is preliminary data.</text>
</comment>
<evidence type="ECO:0000313" key="1">
    <source>
        <dbReference type="EMBL" id="ORY92821.1"/>
    </source>
</evidence>
<proteinExistence type="predicted"/>
<dbReference type="InParanoid" id="A0A1Y2G4F0"/>
<evidence type="ECO:0008006" key="3">
    <source>
        <dbReference type="Google" id="ProtNLM"/>
    </source>
</evidence>
<dbReference type="Proteomes" id="UP000193467">
    <property type="component" value="Unassembled WGS sequence"/>
</dbReference>
<evidence type="ECO:0000313" key="2">
    <source>
        <dbReference type="Proteomes" id="UP000193467"/>
    </source>
</evidence>